<evidence type="ECO:0000259" key="1">
    <source>
        <dbReference type="Pfam" id="PF13456"/>
    </source>
</evidence>
<name>A0ABR0QC61_GOSAR</name>
<dbReference type="InterPro" id="IPR036397">
    <property type="entry name" value="RNaseH_sf"/>
</dbReference>
<comment type="caution">
    <text evidence="2">The sequence shown here is derived from an EMBL/GenBank/DDBJ whole genome shotgun (WGS) entry which is preliminary data.</text>
</comment>
<dbReference type="EMBL" id="JARKNE010000004">
    <property type="protein sequence ID" value="KAK5836542.1"/>
    <property type="molecule type" value="Genomic_DNA"/>
</dbReference>
<dbReference type="Gene3D" id="3.30.420.10">
    <property type="entry name" value="Ribonuclease H-like superfamily/Ribonuclease H"/>
    <property type="match status" value="1"/>
</dbReference>
<feature type="domain" description="RNase H type-1" evidence="1">
    <location>
        <begin position="19"/>
        <end position="87"/>
    </location>
</feature>
<proteinExistence type="predicted"/>
<accession>A0ABR0QC61</accession>
<reference evidence="2 3" key="1">
    <citation type="submission" date="2023-03" db="EMBL/GenBank/DDBJ databases">
        <title>WGS of Gossypium arboreum.</title>
        <authorList>
            <person name="Yu D."/>
        </authorList>
    </citation>
    <scope>NUCLEOTIDE SEQUENCE [LARGE SCALE GENOMIC DNA]</scope>
    <source>
        <tissue evidence="2">Leaf</tissue>
    </source>
</reference>
<protein>
    <recommendedName>
        <fullName evidence="1">RNase H type-1 domain-containing protein</fullName>
    </recommendedName>
</protein>
<dbReference type="Pfam" id="PF13456">
    <property type="entry name" value="RVT_3"/>
    <property type="match status" value="1"/>
</dbReference>
<organism evidence="2 3">
    <name type="scientific">Gossypium arboreum</name>
    <name type="common">Tree cotton</name>
    <name type="synonym">Gossypium nanking</name>
    <dbReference type="NCBI Taxonomy" id="29729"/>
    <lineage>
        <taxon>Eukaryota</taxon>
        <taxon>Viridiplantae</taxon>
        <taxon>Streptophyta</taxon>
        <taxon>Embryophyta</taxon>
        <taxon>Tracheophyta</taxon>
        <taxon>Spermatophyta</taxon>
        <taxon>Magnoliopsida</taxon>
        <taxon>eudicotyledons</taxon>
        <taxon>Gunneridae</taxon>
        <taxon>Pentapetalae</taxon>
        <taxon>rosids</taxon>
        <taxon>malvids</taxon>
        <taxon>Malvales</taxon>
        <taxon>Malvaceae</taxon>
        <taxon>Malvoideae</taxon>
        <taxon>Gossypium</taxon>
    </lineage>
</organism>
<sequence>MLAIPLALMGSPDMLTVIFAQDLMFRSIHVEGDSPTVTKKLNNAKSDKSVLGPIIQDVKGKMWGFNSVTFGFVGRSANAAVHVLARSGRRLPAP</sequence>
<dbReference type="Proteomes" id="UP001358586">
    <property type="component" value="Chromosome 4"/>
</dbReference>
<evidence type="ECO:0000313" key="3">
    <source>
        <dbReference type="Proteomes" id="UP001358586"/>
    </source>
</evidence>
<gene>
    <name evidence="2" type="ORF">PVK06_012334</name>
</gene>
<dbReference type="InterPro" id="IPR002156">
    <property type="entry name" value="RNaseH_domain"/>
</dbReference>
<evidence type="ECO:0000313" key="2">
    <source>
        <dbReference type="EMBL" id="KAK5836542.1"/>
    </source>
</evidence>
<keyword evidence="3" id="KW-1185">Reference proteome</keyword>